<sequence>MYYLEGSSYQVPAGGTASPLSLFYSWQQQTLDSYPSLQASPLQTISLVDHLAEVLLEARYGSHLKHRRSRTAFTTPQLEALEKAFERTQYPDVATREQLAHYVNLPEARVQVWFKNRRAKFRKCQLCEINKKPKVRDSSPLRVEVLTSKEKASTPASESLQRATDSHVSGNLCVPSRKDLCLLPATPPLKSQGVHLLARAPELQPMPGPREDLGLASAQVADVRRLGYFAPFPLLPYSWL</sequence>
<gene>
    <name evidence="8" type="ORF">NDU88_005184</name>
</gene>
<dbReference type="InterPro" id="IPR052488">
    <property type="entry name" value="DMBX_homeobox"/>
</dbReference>
<organism evidence="8 9">
    <name type="scientific">Pleurodeles waltl</name>
    <name type="common">Iberian ribbed newt</name>
    <dbReference type="NCBI Taxonomy" id="8319"/>
    <lineage>
        <taxon>Eukaryota</taxon>
        <taxon>Metazoa</taxon>
        <taxon>Chordata</taxon>
        <taxon>Craniata</taxon>
        <taxon>Vertebrata</taxon>
        <taxon>Euteleostomi</taxon>
        <taxon>Amphibia</taxon>
        <taxon>Batrachia</taxon>
        <taxon>Caudata</taxon>
        <taxon>Salamandroidea</taxon>
        <taxon>Salamandridae</taxon>
        <taxon>Pleurodelinae</taxon>
        <taxon>Pleurodeles</taxon>
    </lineage>
</organism>
<dbReference type="GO" id="GO:0000981">
    <property type="term" value="F:DNA-binding transcription factor activity, RNA polymerase II-specific"/>
    <property type="evidence" value="ECO:0007669"/>
    <property type="project" value="InterPro"/>
</dbReference>
<comment type="similarity">
    <text evidence="1">Belongs to the paired homeobox family.</text>
</comment>
<dbReference type="SMART" id="SM00389">
    <property type="entry name" value="HOX"/>
    <property type="match status" value="1"/>
</dbReference>
<evidence type="ECO:0000256" key="2">
    <source>
        <dbReference type="ARBA" id="ARBA00023125"/>
    </source>
</evidence>
<evidence type="ECO:0000256" key="6">
    <source>
        <dbReference type="RuleBase" id="RU000682"/>
    </source>
</evidence>
<evidence type="ECO:0000259" key="7">
    <source>
        <dbReference type="PROSITE" id="PS50071"/>
    </source>
</evidence>
<evidence type="ECO:0000256" key="5">
    <source>
        <dbReference type="PROSITE-ProRule" id="PRU00108"/>
    </source>
</evidence>
<dbReference type="PANTHER" id="PTHR46639:SF4">
    <property type="entry name" value="DIENCEPHALON_MESENCEPHALON HOMEOBOX PROTEIN 1-B-LIKE"/>
    <property type="match status" value="1"/>
</dbReference>
<keyword evidence="2 5" id="KW-0238">DNA-binding</keyword>
<dbReference type="Gene3D" id="1.10.10.60">
    <property type="entry name" value="Homeodomain-like"/>
    <property type="match status" value="1"/>
</dbReference>
<dbReference type="Pfam" id="PF00046">
    <property type="entry name" value="Homeodomain"/>
    <property type="match status" value="1"/>
</dbReference>
<evidence type="ECO:0000313" key="8">
    <source>
        <dbReference type="EMBL" id="KAJ1085051.1"/>
    </source>
</evidence>
<evidence type="ECO:0000256" key="4">
    <source>
        <dbReference type="ARBA" id="ARBA00023242"/>
    </source>
</evidence>
<dbReference type="InterPro" id="IPR009057">
    <property type="entry name" value="Homeodomain-like_sf"/>
</dbReference>
<feature type="domain" description="Homeobox" evidence="7">
    <location>
        <begin position="64"/>
        <end position="124"/>
    </location>
</feature>
<evidence type="ECO:0000256" key="3">
    <source>
        <dbReference type="ARBA" id="ARBA00023155"/>
    </source>
</evidence>
<comment type="caution">
    <text evidence="8">The sequence shown here is derived from an EMBL/GenBank/DDBJ whole genome shotgun (WGS) entry which is preliminary data.</text>
</comment>
<dbReference type="FunFam" id="1.10.10.60:FF:000551">
    <property type="entry name" value="Predicted protein"/>
    <property type="match status" value="1"/>
</dbReference>
<comment type="subcellular location">
    <subcellularLocation>
        <location evidence="5 6">Nucleus</location>
    </subcellularLocation>
</comment>
<dbReference type="AlphaFoldDB" id="A0AAV7L027"/>
<evidence type="ECO:0000256" key="1">
    <source>
        <dbReference type="ARBA" id="ARBA00005733"/>
    </source>
</evidence>
<name>A0AAV7L027_PLEWA</name>
<feature type="DNA-binding region" description="Homeobox" evidence="5">
    <location>
        <begin position="66"/>
        <end position="125"/>
    </location>
</feature>
<dbReference type="EMBL" id="JANPWB010000016">
    <property type="protein sequence ID" value="KAJ1085051.1"/>
    <property type="molecule type" value="Genomic_DNA"/>
</dbReference>
<dbReference type="InterPro" id="IPR001356">
    <property type="entry name" value="HD"/>
</dbReference>
<dbReference type="PROSITE" id="PS00027">
    <property type="entry name" value="HOMEOBOX_1"/>
    <property type="match status" value="1"/>
</dbReference>
<dbReference type="GO" id="GO:0000977">
    <property type="term" value="F:RNA polymerase II transcription regulatory region sequence-specific DNA binding"/>
    <property type="evidence" value="ECO:0007669"/>
    <property type="project" value="TreeGrafter"/>
</dbReference>
<keyword evidence="3 5" id="KW-0371">Homeobox</keyword>
<reference evidence="8" key="1">
    <citation type="journal article" date="2022" name="bioRxiv">
        <title>Sequencing and chromosome-scale assembly of the giantPleurodeles waltlgenome.</title>
        <authorList>
            <person name="Brown T."/>
            <person name="Elewa A."/>
            <person name="Iarovenko S."/>
            <person name="Subramanian E."/>
            <person name="Araus A.J."/>
            <person name="Petzold A."/>
            <person name="Susuki M."/>
            <person name="Suzuki K.-i.T."/>
            <person name="Hayashi T."/>
            <person name="Toyoda A."/>
            <person name="Oliveira C."/>
            <person name="Osipova E."/>
            <person name="Leigh N.D."/>
            <person name="Simon A."/>
            <person name="Yun M.H."/>
        </authorList>
    </citation>
    <scope>NUCLEOTIDE SEQUENCE</scope>
    <source>
        <strain evidence="8">20211129_DDA</strain>
        <tissue evidence="8">Liver</tissue>
    </source>
</reference>
<dbReference type="PROSITE" id="PS50071">
    <property type="entry name" value="HOMEOBOX_2"/>
    <property type="match status" value="1"/>
</dbReference>
<dbReference type="CDD" id="cd00086">
    <property type="entry name" value="homeodomain"/>
    <property type="match status" value="1"/>
</dbReference>
<keyword evidence="9" id="KW-1185">Reference proteome</keyword>
<dbReference type="Proteomes" id="UP001066276">
    <property type="component" value="Chromosome 12"/>
</dbReference>
<keyword evidence="4 5" id="KW-0539">Nucleus</keyword>
<accession>A0AAV7L027</accession>
<dbReference type="SUPFAM" id="SSF46689">
    <property type="entry name" value="Homeodomain-like"/>
    <property type="match status" value="1"/>
</dbReference>
<dbReference type="InterPro" id="IPR017970">
    <property type="entry name" value="Homeobox_CS"/>
</dbReference>
<dbReference type="PANTHER" id="PTHR46639">
    <property type="entry name" value="DIENCEPHALON/MESENCEPHALON HOMEOBOX PROTEIN 1"/>
    <property type="match status" value="1"/>
</dbReference>
<evidence type="ECO:0000313" key="9">
    <source>
        <dbReference type="Proteomes" id="UP001066276"/>
    </source>
</evidence>
<protein>
    <recommendedName>
        <fullName evidence="7">Homeobox domain-containing protein</fullName>
    </recommendedName>
</protein>
<dbReference type="GO" id="GO:0005634">
    <property type="term" value="C:nucleus"/>
    <property type="evidence" value="ECO:0007669"/>
    <property type="project" value="UniProtKB-SubCell"/>
</dbReference>
<proteinExistence type="inferred from homology"/>